<dbReference type="InterPro" id="IPR013083">
    <property type="entry name" value="Znf_RING/FYVE/PHD"/>
</dbReference>
<dbReference type="GO" id="GO:0061630">
    <property type="term" value="F:ubiquitin protein ligase activity"/>
    <property type="evidence" value="ECO:0000318"/>
    <property type="project" value="GO_Central"/>
</dbReference>
<reference evidence="10" key="2">
    <citation type="submission" date="2018-10" db="UniProtKB">
        <authorList>
            <consortium name="EnsemblPlants"/>
        </authorList>
    </citation>
    <scope>IDENTIFICATION</scope>
</reference>
<evidence type="ECO:0000256" key="6">
    <source>
        <dbReference type="ARBA" id="ARBA00024209"/>
    </source>
</evidence>
<dbReference type="Gramene" id="TraesWEE_scaffold_096054_01G000100.1">
    <property type="protein sequence ID" value="TraesWEE_scaffold_096054_01G000100.1"/>
    <property type="gene ID" value="TraesWEE_scaffold_096054_01G000100"/>
</dbReference>
<keyword evidence="5" id="KW-0862">Zinc</keyword>
<dbReference type="GO" id="GO:0006511">
    <property type="term" value="P:ubiquitin-dependent protein catabolic process"/>
    <property type="evidence" value="ECO:0000318"/>
    <property type="project" value="GO_Central"/>
</dbReference>
<evidence type="ECO:0000313" key="11">
    <source>
        <dbReference type="Proteomes" id="UP000019116"/>
    </source>
</evidence>
<dbReference type="OrthoDB" id="620960at2759"/>
<dbReference type="Gramene" id="TraesRN7D0101051600.1">
    <property type="protein sequence ID" value="TraesRN7D0101051600.1"/>
    <property type="gene ID" value="TraesRN7D0101051600"/>
</dbReference>
<dbReference type="InterPro" id="IPR001841">
    <property type="entry name" value="Znf_RING"/>
</dbReference>
<feature type="region of interest" description="Disordered" evidence="8">
    <location>
        <begin position="364"/>
        <end position="388"/>
    </location>
</feature>
<dbReference type="Gramene" id="TraesSYM7D03G04505300.1">
    <property type="protein sequence ID" value="TraesSYM7D03G04505300.1.CDS1"/>
    <property type="gene ID" value="TraesSYM7D03G04505300"/>
</dbReference>
<dbReference type="Gramene" id="TraesSTA7D03G04445450.1">
    <property type="protein sequence ID" value="TraesSTA7D03G04445450.1.CDS1"/>
    <property type="gene ID" value="TraesSTA7D03G04445450"/>
</dbReference>
<dbReference type="Gramene" id="TraesROB_scaffold_097748_01G000100.1">
    <property type="protein sequence ID" value="TraesROB_scaffold_097748_01G000100.1"/>
    <property type="gene ID" value="TraesROB_scaffold_097748_01G000100"/>
</dbReference>
<dbReference type="SMR" id="A0A3B6TPM6"/>
<dbReference type="Pfam" id="PF13639">
    <property type="entry name" value="zf-RING_2"/>
    <property type="match status" value="1"/>
</dbReference>
<evidence type="ECO:0000256" key="1">
    <source>
        <dbReference type="ARBA" id="ARBA00000900"/>
    </source>
</evidence>
<dbReference type="AlphaFoldDB" id="A0A3B6TPM6"/>
<evidence type="ECO:0000256" key="2">
    <source>
        <dbReference type="ARBA" id="ARBA00012483"/>
    </source>
</evidence>
<dbReference type="Proteomes" id="UP000019116">
    <property type="component" value="Chromosome 7D"/>
</dbReference>
<proteinExistence type="inferred from homology"/>
<feature type="domain" description="RING-type" evidence="9">
    <location>
        <begin position="397"/>
        <end position="442"/>
    </location>
</feature>
<dbReference type="GO" id="GO:0016020">
    <property type="term" value="C:membrane"/>
    <property type="evidence" value="ECO:0000318"/>
    <property type="project" value="GO_Central"/>
</dbReference>
<sequence>MAMTLWSVDVKSGETVWSRRLLEGRRGAVTGVSLVGPPSDGSVVVEAYVKNASGDHAFTLAWLSTERPRAELPCPVMVMDSDFFCSRVMRRGGDPAGGEAVAVRIDGHFNDHPTLWEQFDDEDDDDEDEYSVDSEDDDDDSNSEEEEEEEEGSDGEDDGQATSADDSVMLSTLQTLHRRKYAPEGQFVGGSAPRFACAGSTVGVMRVAAVESRGGDDSKQILVLYRYTRFRATPDGVERRGWPKEHQLRFIATGDHVARSLAWAGSSLAVLIYPGFFSEKLEKSKHLEESRKLQELWSSLTSQVSVPPGARRIEVLVDVGNLQRADYTPASMRHMYAALESMVAGPGPERFIGMELHLPEPVRCGAEGESADDDDSGRNADERPAKRRRVDVAGEDCPVCLQLLEVEGDDLAAWPGCSKPHVFHSACLERALVESVRCPMCRHKLSMEPKLE</sequence>
<evidence type="ECO:0000256" key="4">
    <source>
        <dbReference type="ARBA" id="ARBA00022771"/>
    </source>
</evidence>
<dbReference type="PROSITE" id="PS50089">
    <property type="entry name" value="ZF_RING_2"/>
    <property type="match status" value="1"/>
</dbReference>
<accession>A0A3B6TPM6</accession>
<dbReference type="EnsemblPlants" id="TraesCS7D02G433400.1">
    <property type="protein sequence ID" value="TraesCS7D02G433400.1.cds1"/>
    <property type="gene ID" value="TraesCS7D02G433400"/>
</dbReference>
<reference evidence="10" key="1">
    <citation type="submission" date="2018-08" db="EMBL/GenBank/DDBJ databases">
        <authorList>
            <person name="Rossello M."/>
        </authorList>
    </citation>
    <scope>NUCLEOTIDE SEQUENCE [LARGE SCALE GENOMIC DNA]</scope>
    <source>
        <strain evidence="10">cv. Chinese Spring</strain>
    </source>
</reference>
<name>A0A3B6TPM6_WHEAT</name>
<evidence type="ECO:0000313" key="10">
    <source>
        <dbReference type="EnsemblPlants" id="TraesCS7D02G433400.1.cds1"/>
    </source>
</evidence>
<dbReference type="Gramene" id="TraesCS7D03G1026500.1">
    <property type="protein sequence ID" value="TraesCS7D03G1026500.1.CDS1"/>
    <property type="gene ID" value="TraesCS7D03G1026500"/>
</dbReference>
<dbReference type="Gramene" id="TraesCS7D02G433400.1">
    <property type="protein sequence ID" value="TraesCS7D02G433400.1.cds1"/>
    <property type="gene ID" value="TraesCS7D02G433400"/>
</dbReference>
<dbReference type="OMA" id="SHIFHAG"/>
<gene>
    <name evidence="10" type="primary">LOC123170106</name>
</gene>
<evidence type="ECO:0000256" key="3">
    <source>
        <dbReference type="ARBA" id="ARBA00022723"/>
    </source>
</evidence>
<feature type="region of interest" description="Disordered" evidence="8">
    <location>
        <begin position="112"/>
        <end position="163"/>
    </location>
</feature>
<evidence type="ECO:0000259" key="9">
    <source>
        <dbReference type="PROSITE" id="PS50089"/>
    </source>
</evidence>
<dbReference type="Gene3D" id="3.30.40.10">
    <property type="entry name" value="Zinc/RING finger domain, C3HC4 (zinc finger)"/>
    <property type="match status" value="1"/>
</dbReference>
<dbReference type="Gramene" id="TraesCAD_scaffold_081351_01G000100.1">
    <property type="protein sequence ID" value="TraesCAD_scaffold_081351_01G000100.1"/>
    <property type="gene ID" value="TraesCAD_scaffold_081351_01G000100"/>
</dbReference>
<dbReference type="SUPFAM" id="SSF57850">
    <property type="entry name" value="RING/U-box"/>
    <property type="match status" value="1"/>
</dbReference>
<dbReference type="STRING" id="4565.A0A3B6TPM6"/>
<dbReference type="PANTHER" id="PTHR14155:SF627">
    <property type="entry name" value="OS06G0192800 PROTEIN"/>
    <property type="match status" value="1"/>
</dbReference>
<feature type="compositionally biased region" description="Acidic residues" evidence="8">
    <location>
        <begin position="118"/>
        <end position="159"/>
    </location>
</feature>
<keyword evidence="11" id="KW-1185">Reference proteome</keyword>
<evidence type="ECO:0000256" key="7">
    <source>
        <dbReference type="PROSITE-ProRule" id="PRU00175"/>
    </source>
</evidence>
<keyword evidence="4 7" id="KW-0863">Zinc-finger</keyword>
<dbReference type="InterPro" id="IPR053238">
    <property type="entry name" value="RING-H2_zinc_finger"/>
</dbReference>
<dbReference type="Gramene" id="TraesPARA_EIv1.0_2612320.1">
    <property type="protein sequence ID" value="TraesPARA_EIv1.0_2612320.1.CDS1"/>
    <property type="gene ID" value="TraesPARA_EIv1.0_2612320"/>
</dbReference>
<evidence type="ECO:0000256" key="5">
    <source>
        <dbReference type="ARBA" id="ARBA00022833"/>
    </source>
</evidence>
<dbReference type="PANTHER" id="PTHR14155">
    <property type="entry name" value="RING FINGER DOMAIN-CONTAINING"/>
    <property type="match status" value="1"/>
</dbReference>
<dbReference type="EC" id="2.3.2.27" evidence="2"/>
<dbReference type="GeneID" id="123170106"/>
<evidence type="ECO:0000256" key="8">
    <source>
        <dbReference type="SAM" id="MobiDB-lite"/>
    </source>
</evidence>
<dbReference type="Gramene" id="TraesLAC7D03G04398130.1">
    <property type="protein sequence ID" value="TraesLAC7D03G04398130.1.CDS1"/>
    <property type="gene ID" value="TraesLAC7D03G04398130"/>
</dbReference>
<comment type="catalytic activity">
    <reaction evidence="1">
        <text>S-ubiquitinyl-[E2 ubiquitin-conjugating enzyme]-L-cysteine + [acceptor protein]-L-lysine = [E2 ubiquitin-conjugating enzyme]-L-cysteine + N(6)-ubiquitinyl-[acceptor protein]-L-lysine.</text>
        <dbReference type="EC" id="2.3.2.27"/>
    </reaction>
</comment>
<comment type="similarity">
    <text evidence="6">Belongs to the RING-type zinc finger family. ATL subfamily.</text>
</comment>
<dbReference type="GO" id="GO:0008270">
    <property type="term" value="F:zinc ion binding"/>
    <property type="evidence" value="ECO:0007669"/>
    <property type="project" value="UniProtKB-KW"/>
</dbReference>
<keyword evidence="3" id="KW-0479">Metal-binding</keyword>
<dbReference type="Gramene" id="TraesJAG7D03G04434160.1">
    <property type="protein sequence ID" value="TraesJAG7D03G04434160.1.CDS1"/>
    <property type="gene ID" value="TraesJAG7D03G04434160"/>
</dbReference>
<protein>
    <recommendedName>
        <fullName evidence="2">RING-type E3 ubiquitin transferase</fullName>
        <ecNumber evidence="2">2.3.2.27</ecNumber>
    </recommendedName>
</protein>
<dbReference type="RefSeq" id="XP_044443885.1">
    <property type="nucleotide sequence ID" value="XM_044587950.1"/>
</dbReference>
<dbReference type="KEGG" id="taes:123170106"/>
<dbReference type="CDD" id="cd16448">
    <property type="entry name" value="RING-H2"/>
    <property type="match status" value="1"/>
</dbReference>
<organism evidence="10">
    <name type="scientific">Triticum aestivum</name>
    <name type="common">Wheat</name>
    <dbReference type="NCBI Taxonomy" id="4565"/>
    <lineage>
        <taxon>Eukaryota</taxon>
        <taxon>Viridiplantae</taxon>
        <taxon>Streptophyta</taxon>
        <taxon>Embryophyta</taxon>
        <taxon>Tracheophyta</taxon>
        <taxon>Spermatophyta</taxon>
        <taxon>Magnoliopsida</taxon>
        <taxon>Liliopsida</taxon>
        <taxon>Poales</taxon>
        <taxon>Poaceae</taxon>
        <taxon>BOP clade</taxon>
        <taxon>Pooideae</taxon>
        <taxon>Triticodae</taxon>
        <taxon>Triticeae</taxon>
        <taxon>Triticinae</taxon>
        <taxon>Triticum</taxon>
    </lineage>
</organism>
<dbReference type="Gramene" id="TraesCLE_scaffold_133917_01G000100.1">
    <property type="protein sequence ID" value="TraesCLE_scaffold_133917_01G000100.1"/>
    <property type="gene ID" value="TraesCLE_scaffold_133917_01G000100"/>
</dbReference>